<dbReference type="InterPro" id="IPR044068">
    <property type="entry name" value="CB"/>
</dbReference>
<dbReference type="Pfam" id="PF00589">
    <property type="entry name" value="Phage_integrase"/>
    <property type="match status" value="1"/>
</dbReference>
<protein>
    <submittedName>
        <fullName evidence="8">Site-specific tyrosine recombinase</fullName>
    </submittedName>
</protein>
<evidence type="ECO:0000256" key="1">
    <source>
        <dbReference type="ARBA" id="ARBA00008857"/>
    </source>
</evidence>
<evidence type="ECO:0000313" key="8">
    <source>
        <dbReference type="EMBL" id="GAN33947.1"/>
    </source>
</evidence>
<name>A0ABQ0JZ08_9BACT</name>
<dbReference type="SUPFAM" id="SSF56349">
    <property type="entry name" value="DNA breaking-rejoining enzymes"/>
    <property type="match status" value="1"/>
</dbReference>
<dbReference type="InterPro" id="IPR011010">
    <property type="entry name" value="DNA_brk_join_enz"/>
</dbReference>
<reference evidence="9" key="1">
    <citation type="journal article" date="2015" name="Genome Announc.">
        <title>Draft Genome Sequence of an Anaerobic Ammonium-Oxidizing Bacterium, "Candidatus Brocadia sinica".</title>
        <authorList>
            <person name="Oshiki M."/>
            <person name="Shinyako-Hata K."/>
            <person name="Satoh H."/>
            <person name="Okabe S."/>
        </authorList>
    </citation>
    <scope>NUCLEOTIDE SEQUENCE [LARGE SCALE GENOMIC DNA]</scope>
    <source>
        <strain evidence="9">JPN1</strain>
    </source>
</reference>
<evidence type="ECO:0000256" key="3">
    <source>
        <dbReference type="ARBA" id="ARBA00023125"/>
    </source>
</evidence>
<dbReference type="InterPro" id="IPR010998">
    <property type="entry name" value="Integrase_recombinase_N"/>
</dbReference>
<keyword evidence="2" id="KW-0229">DNA integration</keyword>
<evidence type="ECO:0000313" key="9">
    <source>
        <dbReference type="Proteomes" id="UP000032309"/>
    </source>
</evidence>
<comment type="similarity">
    <text evidence="1">Belongs to the 'phage' integrase family.</text>
</comment>
<keyword evidence="3 5" id="KW-0238">DNA-binding</keyword>
<evidence type="ECO:0000256" key="2">
    <source>
        <dbReference type="ARBA" id="ARBA00022908"/>
    </source>
</evidence>
<keyword evidence="4" id="KW-0233">DNA recombination</keyword>
<dbReference type="PROSITE" id="PS51900">
    <property type="entry name" value="CB"/>
    <property type="match status" value="1"/>
</dbReference>
<evidence type="ECO:0000256" key="5">
    <source>
        <dbReference type="PROSITE-ProRule" id="PRU01248"/>
    </source>
</evidence>
<dbReference type="EMBL" id="BAFN01000001">
    <property type="protein sequence ID" value="GAN33947.1"/>
    <property type="molecule type" value="Genomic_DNA"/>
</dbReference>
<keyword evidence="9" id="KW-1185">Reference proteome</keyword>
<evidence type="ECO:0000256" key="4">
    <source>
        <dbReference type="ARBA" id="ARBA00023172"/>
    </source>
</evidence>
<proteinExistence type="inferred from homology"/>
<dbReference type="PANTHER" id="PTHR30349">
    <property type="entry name" value="PHAGE INTEGRASE-RELATED"/>
    <property type="match status" value="1"/>
</dbReference>
<dbReference type="InterPro" id="IPR050090">
    <property type="entry name" value="Tyrosine_recombinase_XerCD"/>
</dbReference>
<dbReference type="InterPro" id="IPR057084">
    <property type="entry name" value="Int_N"/>
</dbReference>
<dbReference type="RefSeq" id="WP_052564008.1">
    <property type="nucleotide sequence ID" value="NZ_BAFN01000001.1"/>
</dbReference>
<sequence length="351" mass="40832">MFKRDGVWWVSITYGGRRIRRSTGTPKLELAKAIEAKLRTELIEGKYFDRCEGEEKTFQDMADRFMLEYAPKNSKRTQMHYKTTLGHALPFFGNMKLTSITPKRIAEYKAMRYSRGIKPGTFNLERAMFSKMFNVAIREWEWLKENSVSKVSRDRENNHRDRWLSIEDERRLLENMPEWLREIVLLALHTGLRQDELLSLTWDRANLLQRTIVIQKSKNGRARTIPLTSVAMGILEEKARIRNLKTDLVFTNTIGKKIGKSWVLENFIIARKKAGLDDFHFHDLRHTFATRLAQRGVDLYTISKLLGHVNIAMTQRYAHHCQESLRAGIAVLENSGHDLVTVGEIRNVSNA</sequence>
<dbReference type="PROSITE" id="PS51898">
    <property type="entry name" value="TYR_RECOMBINASE"/>
    <property type="match status" value="1"/>
</dbReference>
<evidence type="ECO:0000259" key="6">
    <source>
        <dbReference type="PROSITE" id="PS51898"/>
    </source>
</evidence>
<accession>A0ABQ0JZ08</accession>
<comment type="caution">
    <text evidence="8">The sequence shown here is derived from an EMBL/GenBank/DDBJ whole genome shotgun (WGS) entry which is preliminary data.</text>
</comment>
<gene>
    <name evidence="8" type="ORF">BROSI_A2482</name>
</gene>
<dbReference type="Gene3D" id="1.10.443.10">
    <property type="entry name" value="Intergrase catalytic core"/>
    <property type="match status" value="1"/>
</dbReference>
<feature type="domain" description="Tyr recombinase" evidence="6">
    <location>
        <begin position="159"/>
        <end position="330"/>
    </location>
</feature>
<dbReference type="Gene3D" id="1.10.150.130">
    <property type="match status" value="1"/>
</dbReference>
<evidence type="ECO:0000259" key="7">
    <source>
        <dbReference type="PROSITE" id="PS51900"/>
    </source>
</evidence>
<feature type="domain" description="Core-binding (CB)" evidence="7">
    <location>
        <begin position="56"/>
        <end position="137"/>
    </location>
</feature>
<dbReference type="InterPro" id="IPR013762">
    <property type="entry name" value="Integrase-like_cat_sf"/>
</dbReference>
<dbReference type="InterPro" id="IPR002104">
    <property type="entry name" value="Integrase_catalytic"/>
</dbReference>
<dbReference type="CDD" id="cd00796">
    <property type="entry name" value="INT_Rci_Hp1_C"/>
    <property type="match status" value="1"/>
</dbReference>
<dbReference type="PANTHER" id="PTHR30349:SF64">
    <property type="entry name" value="PROPHAGE INTEGRASE INTD-RELATED"/>
    <property type="match status" value="1"/>
</dbReference>
<organism evidence="8 9">
    <name type="scientific">Candidatus Brocadia sinica JPN1</name>
    <dbReference type="NCBI Taxonomy" id="1197129"/>
    <lineage>
        <taxon>Bacteria</taxon>
        <taxon>Pseudomonadati</taxon>
        <taxon>Planctomycetota</taxon>
        <taxon>Candidatus Brocadiia</taxon>
        <taxon>Candidatus Brocadiales</taxon>
        <taxon>Candidatus Brocadiaceae</taxon>
        <taxon>Candidatus Brocadia</taxon>
    </lineage>
</organism>
<dbReference type="Proteomes" id="UP000032309">
    <property type="component" value="Unassembled WGS sequence"/>
</dbReference>
<dbReference type="Pfam" id="PF24624">
    <property type="entry name" value="Int_N"/>
    <property type="match status" value="1"/>
</dbReference>